<dbReference type="EMBL" id="RDPI01000029">
    <property type="protein sequence ID" value="MBF4374917.1"/>
    <property type="molecule type" value="Genomic_DNA"/>
</dbReference>
<dbReference type="RefSeq" id="WP_170899755.1">
    <property type="nucleotide sequence ID" value="NZ_CP168658.1"/>
</dbReference>
<keyword evidence="1" id="KW-0812">Transmembrane</keyword>
<proteinExistence type="predicted"/>
<keyword evidence="3" id="KW-1185">Reference proteome</keyword>
<reference evidence="2 3" key="1">
    <citation type="journal article" date="2021" name="PeerJ">
        <title>Analysis of 44 Vibrio anguillarum genomes reveals high genetic diversity.</title>
        <authorList>
            <person name="Hansen M.J."/>
            <person name="Dalsgaard I."/>
        </authorList>
    </citation>
    <scope>NUCLEOTIDE SEQUENCE [LARGE SCALE GENOMIC DNA]</scope>
    <source>
        <strain evidence="2 3">040915-1/1B</strain>
    </source>
</reference>
<dbReference type="Proteomes" id="UP000726136">
    <property type="component" value="Unassembled WGS sequence"/>
</dbReference>
<sequence>MKIEHALIALIWILSVVSAIGVGYALGGANEQEAANNINAIIALASSLSAIAAASTLFFAFKIRSDWLKPKKHDSSVDLMVMLNEWSQHVRILNMYLWRFRSSDELDLRTLKNKVDYVAEVEEQAWCELQKIRRKHEIVCGYNKELYSNFQKIRDLRMRVVINLKPFKEHLCKVETLEQVEQHTELCLSKNIEIQVKAILSDLKKVN</sequence>
<keyword evidence="1" id="KW-1133">Transmembrane helix</keyword>
<name>A0ABR9ZAB4_VIBAN</name>
<feature type="transmembrane region" description="Helical" evidence="1">
    <location>
        <begin position="38"/>
        <end position="61"/>
    </location>
</feature>
<keyword evidence="1" id="KW-0472">Membrane</keyword>
<organism evidence="2 3">
    <name type="scientific">Vibrio anguillarum</name>
    <name type="common">Listonella anguillarum</name>
    <dbReference type="NCBI Taxonomy" id="55601"/>
    <lineage>
        <taxon>Bacteria</taxon>
        <taxon>Pseudomonadati</taxon>
        <taxon>Pseudomonadota</taxon>
        <taxon>Gammaproteobacteria</taxon>
        <taxon>Vibrionales</taxon>
        <taxon>Vibrionaceae</taxon>
        <taxon>Vibrio</taxon>
    </lineage>
</organism>
<accession>A0ABR9ZAB4</accession>
<gene>
    <name evidence="2" type="ORF">EAY46_17750</name>
</gene>
<evidence type="ECO:0000256" key="1">
    <source>
        <dbReference type="SAM" id="Phobius"/>
    </source>
</evidence>
<protein>
    <recommendedName>
        <fullName evidence="4">DUF4760 domain-containing protein</fullName>
    </recommendedName>
</protein>
<evidence type="ECO:0000313" key="3">
    <source>
        <dbReference type="Proteomes" id="UP000726136"/>
    </source>
</evidence>
<feature type="transmembrane region" description="Helical" evidence="1">
    <location>
        <begin position="7"/>
        <end position="26"/>
    </location>
</feature>
<evidence type="ECO:0000313" key="2">
    <source>
        <dbReference type="EMBL" id="MBF4374917.1"/>
    </source>
</evidence>
<evidence type="ECO:0008006" key="4">
    <source>
        <dbReference type="Google" id="ProtNLM"/>
    </source>
</evidence>
<comment type="caution">
    <text evidence="2">The sequence shown here is derived from an EMBL/GenBank/DDBJ whole genome shotgun (WGS) entry which is preliminary data.</text>
</comment>